<evidence type="ECO:0000259" key="5">
    <source>
        <dbReference type="PROSITE" id="PS51352"/>
    </source>
</evidence>
<keyword evidence="3" id="KW-1015">Disulfide bond</keyword>
<evidence type="ECO:0000313" key="6">
    <source>
        <dbReference type="EMBL" id="QYZ78254.1"/>
    </source>
</evidence>
<feature type="compositionally biased region" description="Basic and acidic residues" evidence="4">
    <location>
        <begin position="89"/>
        <end position="105"/>
    </location>
</feature>
<dbReference type="SUPFAM" id="SSF52833">
    <property type="entry name" value="Thioredoxin-like"/>
    <property type="match status" value="1"/>
</dbReference>
<sequence>MPRLVLIDFYSAWCEPCREQTAAVDEVAGRLGEAVEVRKVDVAERRDLVSAYRLTTVPTIVIEMDGKVVKRLERPADAETLESLLNSLTDDHETRGRDYEQTSAD</sequence>
<dbReference type="InterPro" id="IPR017937">
    <property type="entry name" value="Thioredoxin_CS"/>
</dbReference>
<protein>
    <submittedName>
        <fullName evidence="6">Thiol reductase thioredoxin</fullName>
    </submittedName>
</protein>
<dbReference type="InterPro" id="IPR013766">
    <property type="entry name" value="Thioredoxin_domain"/>
</dbReference>
<reference evidence="6" key="2">
    <citation type="submission" date="2019-03" db="EMBL/GenBank/DDBJ databases">
        <authorList>
            <person name="Chen S.-C."/>
            <person name="Wu S.-Y."/>
            <person name="Lai M.-C."/>
        </authorList>
    </citation>
    <scope>NUCLEOTIDE SEQUENCE</scope>
    <source>
        <strain evidence="6">ML15</strain>
    </source>
</reference>
<proteinExistence type="predicted"/>
<dbReference type="Pfam" id="PF00085">
    <property type="entry name" value="Thioredoxin"/>
    <property type="match status" value="1"/>
</dbReference>
<dbReference type="Gene3D" id="3.40.30.10">
    <property type="entry name" value="Glutaredoxin"/>
    <property type="match status" value="1"/>
</dbReference>
<evidence type="ECO:0000256" key="2">
    <source>
        <dbReference type="ARBA" id="ARBA00022982"/>
    </source>
</evidence>
<gene>
    <name evidence="6" type="ORF">E2N92_01820</name>
</gene>
<dbReference type="EMBL" id="CP037968">
    <property type="protein sequence ID" value="QYZ78254.1"/>
    <property type="molecule type" value="Genomic_DNA"/>
</dbReference>
<accession>A0A8G1EFL1</accession>
<dbReference type="PROSITE" id="PS51352">
    <property type="entry name" value="THIOREDOXIN_2"/>
    <property type="match status" value="1"/>
</dbReference>
<name>A0A8G1EFL1_9EURY</name>
<evidence type="ECO:0000256" key="1">
    <source>
        <dbReference type="ARBA" id="ARBA00022448"/>
    </source>
</evidence>
<dbReference type="KEGG" id="mfk:E2N92_01820"/>
<dbReference type="InterPro" id="IPR036249">
    <property type="entry name" value="Thioredoxin-like_sf"/>
</dbReference>
<dbReference type="OrthoDB" id="35385at2157"/>
<feature type="domain" description="Thioredoxin" evidence="5">
    <location>
        <begin position="1"/>
        <end position="90"/>
    </location>
</feature>
<keyword evidence="2" id="KW-0249">Electron transport</keyword>
<keyword evidence="1" id="KW-0813">Transport</keyword>
<reference evidence="6" key="1">
    <citation type="journal article" date="2005" name="Int. J. Syst. Evol. Microbiol.">
        <title>Methanofollis formosanus sp. nov., isolated from a fish pond.</title>
        <authorList>
            <person name="Wu S.Y."/>
            <person name="Chen S.C."/>
            <person name="Lai M.C."/>
        </authorList>
    </citation>
    <scope>NUCLEOTIDE SEQUENCE</scope>
    <source>
        <strain evidence="6">ML15</strain>
    </source>
</reference>
<evidence type="ECO:0000256" key="4">
    <source>
        <dbReference type="SAM" id="MobiDB-lite"/>
    </source>
</evidence>
<dbReference type="PANTHER" id="PTHR45663:SF11">
    <property type="entry name" value="GEO12009P1"/>
    <property type="match status" value="1"/>
</dbReference>
<dbReference type="Proteomes" id="UP000826709">
    <property type="component" value="Chromosome"/>
</dbReference>
<evidence type="ECO:0000256" key="3">
    <source>
        <dbReference type="ARBA" id="ARBA00023157"/>
    </source>
</evidence>
<dbReference type="GO" id="GO:0005737">
    <property type="term" value="C:cytoplasm"/>
    <property type="evidence" value="ECO:0007669"/>
    <property type="project" value="TreeGrafter"/>
</dbReference>
<dbReference type="PROSITE" id="PS00194">
    <property type="entry name" value="THIOREDOXIN_1"/>
    <property type="match status" value="1"/>
</dbReference>
<dbReference type="PANTHER" id="PTHR45663">
    <property type="entry name" value="GEO12009P1"/>
    <property type="match status" value="1"/>
</dbReference>
<dbReference type="CDD" id="cd02947">
    <property type="entry name" value="TRX_family"/>
    <property type="match status" value="1"/>
</dbReference>
<keyword evidence="7" id="KW-1185">Reference proteome</keyword>
<dbReference type="GO" id="GO:0015035">
    <property type="term" value="F:protein-disulfide reductase activity"/>
    <property type="evidence" value="ECO:0007669"/>
    <property type="project" value="TreeGrafter"/>
</dbReference>
<dbReference type="AlphaFoldDB" id="A0A8G1EFL1"/>
<evidence type="ECO:0000313" key="7">
    <source>
        <dbReference type="Proteomes" id="UP000826709"/>
    </source>
</evidence>
<organism evidence="6 7">
    <name type="scientific">Methanofollis formosanus</name>
    <dbReference type="NCBI Taxonomy" id="299308"/>
    <lineage>
        <taxon>Archaea</taxon>
        <taxon>Methanobacteriati</taxon>
        <taxon>Methanobacteriota</taxon>
        <taxon>Stenosarchaea group</taxon>
        <taxon>Methanomicrobia</taxon>
        <taxon>Methanomicrobiales</taxon>
        <taxon>Methanomicrobiaceae</taxon>
        <taxon>Methanofollis</taxon>
    </lineage>
</organism>
<feature type="region of interest" description="Disordered" evidence="4">
    <location>
        <begin position="83"/>
        <end position="105"/>
    </location>
</feature>
<dbReference type="RefSeq" id="WP_220681999.1">
    <property type="nucleotide sequence ID" value="NZ_CP037968.1"/>
</dbReference>